<dbReference type="RefSeq" id="WP_394321321.1">
    <property type="nucleotide sequence ID" value="NZ_JBHMQU010000080.1"/>
</dbReference>
<accession>A0ABV6T7T6</accession>
<comment type="caution">
    <text evidence="2">The sequence shown here is derived from an EMBL/GenBank/DDBJ whole genome shotgun (WGS) entry which is preliminary data.</text>
</comment>
<evidence type="ECO:0000259" key="1">
    <source>
        <dbReference type="Pfam" id="PF04577"/>
    </source>
</evidence>
<proteinExistence type="predicted"/>
<sequence length="358" mass="39447">MVSKSRIWLAARYRRLGVLGLRVHRPAFRPISTPGEMSGRPALFDRAHLSRVTACAFGRSLESLVDDLTATHWREGPLLRAELGPAATVGGTILMREGWFVHSEFVNVSPADLRTAPPPRPRAVVANSMQGLRYFGHWLSDDVSAAEAHRGDPDLVSLPLGKWADQPVYAQLFGQTWEPRHPILRAESMTLIRDLGFSHAKVARYRALRSRLREGFMSDETQPGRIVFIQRGPSGDPREIANWPELESALVAAGVTIIRPEGDTRAFIRAMLDASIIITVEGSQDRHALYSLRDGGGMITIAPPDRFYVATHEWARALDMHSGIVVGTTAEGGFTVAPAEVLQMIDTIQPLVENRGAV</sequence>
<keyword evidence="3" id="KW-1185">Reference proteome</keyword>
<dbReference type="Pfam" id="PF04577">
    <property type="entry name" value="Glyco_transf_61"/>
    <property type="match status" value="1"/>
</dbReference>
<feature type="domain" description="Glycosyltransferase 61 catalytic" evidence="1">
    <location>
        <begin position="135"/>
        <end position="288"/>
    </location>
</feature>
<dbReference type="Proteomes" id="UP001589920">
    <property type="component" value="Unassembled WGS sequence"/>
</dbReference>
<dbReference type="InterPro" id="IPR049625">
    <property type="entry name" value="Glyco_transf_61_cat"/>
</dbReference>
<organism evidence="2 3">
    <name type="scientific">Paracoccus panacisoli</name>
    <dbReference type="NCBI Taxonomy" id="1510163"/>
    <lineage>
        <taxon>Bacteria</taxon>
        <taxon>Pseudomonadati</taxon>
        <taxon>Pseudomonadota</taxon>
        <taxon>Alphaproteobacteria</taxon>
        <taxon>Rhodobacterales</taxon>
        <taxon>Paracoccaceae</taxon>
        <taxon>Paracoccus</taxon>
    </lineage>
</organism>
<evidence type="ECO:0000313" key="3">
    <source>
        <dbReference type="Proteomes" id="UP001589920"/>
    </source>
</evidence>
<evidence type="ECO:0000313" key="2">
    <source>
        <dbReference type="EMBL" id="MFC0813315.1"/>
    </source>
</evidence>
<dbReference type="EMBL" id="JBHMQU010000080">
    <property type="protein sequence ID" value="MFC0813315.1"/>
    <property type="molecule type" value="Genomic_DNA"/>
</dbReference>
<protein>
    <submittedName>
        <fullName evidence="2">Glycosyltransferase 61 family protein</fullName>
    </submittedName>
</protein>
<gene>
    <name evidence="2" type="ORF">ACFHYO_14520</name>
</gene>
<name>A0ABV6T7T6_9RHOB</name>
<reference evidence="2 3" key="1">
    <citation type="submission" date="2024-09" db="EMBL/GenBank/DDBJ databases">
        <authorList>
            <person name="Sun Q."/>
            <person name="Mori K."/>
        </authorList>
    </citation>
    <scope>NUCLEOTIDE SEQUENCE [LARGE SCALE GENOMIC DNA]</scope>
    <source>
        <strain evidence="2 3">KCTC 42086</strain>
    </source>
</reference>